<protein>
    <submittedName>
        <fullName evidence="2">Uncharacterized protein</fullName>
    </submittedName>
</protein>
<accession>A0A7J7HX81</accession>
<keyword evidence="3" id="KW-1185">Reference proteome</keyword>
<evidence type="ECO:0000313" key="2">
    <source>
        <dbReference type="EMBL" id="KAF5956851.1"/>
    </source>
</evidence>
<gene>
    <name evidence="2" type="ORF">HYC85_004076</name>
</gene>
<evidence type="ECO:0000256" key="1">
    <source>
        <dbReference type="SAM" id="MobiDB-lite"/>
    </source>
</evidence>
<evidence type="ECO:0000313" key="3">
    <source>
        <dbReference type="Proteomes" id="UP000593564"/>
    </source>
</evidence>
<dbReference type="InterPro" id="IPR001611">
    <property type="entry name" value="Leu-rich_rpt"/>
</dbReference>
<dbReference type="InterPro" id="IPR032675">
    <property type="entry name" value="LRR_dom_sf"/>
</dbReference>
<reference evidence="3" key="1">
    <citation type="journal article" date="2020" name="Nat. Commun.">
        <title>Genome assembly of wild tea tree DASZ reveals pedigree and selection history of tea varieties.</title>
        <authorList>
            <person name="Zhang W."/>
            <person name="Zhang Y."/>
            <person name="Qiu H."/>
            <person name="Guo Y."/>
            <person name="Wan H."/>
            <person name="Zhang X."/>
            <person name="Scossa F."/>
            <person name="Alseekh S."/>
            <person name="Zhang Q."/>
            <person name="Wang P."/>
            <person name="Xu L."/>
            <person name="Schmidt M.H."/>
            <person name="Jia X."/>
            <person name="Li D."/>
            <person name="Zhu A."/>
            <person name="Guo F."/>
            <person name="Chen W."/>
            <person name="Ni D."/>
            <person name="Usadel B."/>
            <person name="Fernie A.R."/>
            <person name="Wen W."/>
        </authorList>
    </citation>
    <scope>NUCLEOTIDE SEQUENCE [LARGE SCALE GENOMIC DNA]</scope>
    <source>
        <strain evidence="3">cv. G240</strain>
    </source>
</reference>
<name>A0A7J7HX81_CAMSI</name>
<dbReference type="EMBL" id="JACBKZ010000002">
    <property type="protein sequence ID" value="KAF5956851.1"/>
    <property type="molecule type" value="Genomic_DNA"/>
</dbReference>
<dbReference type="Gene3D" id="3.80.10.10">
    <property type="entry name" value="Ribonuclease Inhibitor"/>
    <property type="match status" value="1"/>
</dbReference>
<dbReference type="Pfam" id="PF00560">
    <property type="entry name" value="LRR_1"/>
    <property type="match status" value="2"/>
</dbReference>
<proteinExistence type="predicted"/>
<sequence>MKEIQKSKLAREQVKGKRKEDVKLGENNVKIEEKWCKFLVLDLSHNSFNNSILSTLGELTSLKSLYDGGDLKWKLIFADFERLFVLPYLLCRHHSRLYTYKLTIWVDQFIPILGKFIKYSWRYCLCKSHNKSKLEELDLSNNHIDNIEEVLFLFSKLKRRSYIYNSFHTTGLKSLSQSKILDLSFNNFSASSLQSLVSVRIEILDDLSLPNASSGRQQVRKSVGDHDSQDDELLGSPVQSRMRGIRVEDRLEGLINLMDIIFHVLKTDLNRAIYILYNLIFDLICYNDMVRWIETHTGLVFGLFIH</sequence>
<dbReference type="AlphaFoldDB" id="A0A7J7HX81"/>
<dbReference type="SUPFAM" id="SSF52047">
    <property type="entry name" value="RNI-like"/>
    <property type="match status" value="1"/>
</dbReference>
<organism evidence="2 3">
    <name type="scientific">Camellia sinensis</name>
    <name type="common">Tea plant</name>
    <name type="synonym">Thea sinensis</name>
    <dbReference type="NCBI Taxonomy" id="4442"/>
    <lineage>
        <taxon>Eukaryota</taxon>
        <taxon>Viridiplantae</taxon>
        <taxon>Streptophyta</taxon>
        <taxon>Embryophyta</taxon>
        <taxon>Tracheophyta</taxon>
        <taxon>Spermatophyta</taxon>
        <taxon>Magnoliopsida</taxon>
        <taxon>eudicotyledons</taxon>
        <taxon>Gunneridae</taxon>
        <taxon>Pentapetalae</taxon>
        <taxon>asterids</taxon>
        <taxon>Ericales</taxon>
        <taxon>Theaceae</taxon>
        <taxon>Camellia</taxon>
    </lineage>
</organism>
<dbReference type="PROSITE" id="PS51450">
    <property type="entry name" value="LRR"/>
    <property type="match status" value="1"/>
</dbReference>
<reference evidence="2 3" key="2">
    <citation type="submission" date="2020-07" db="EMBL/GenBank/DDBJ databases">
        <title>Genome assembly of wild tea tree DASZ reveals pedigree and selection history of tea varieties.</title>
        <authorList>
            <person name="Zhang W."/>
        </authorList>
    </citation>
    <scope>NUCLEOTIDE SEQUENCE [LARGE SCALE GENOMIC DNA]</scope>
    <source>
        <strain evidence="3">cv. G240</strain>
        <tissue evidence="2">Leaf</tissue>
    </source>
</reference>
<dbReference type="Proteomes" id="UP000593564">
    <property type="component" value="Unassembled WGS sequence"/>
</dbReference>
<feature type="region of interest" description="Disordered" evidence="1">
    <location>
        <begin position="215"/>
        <end position="234"/>
    </location>
</feature>
<comment type="caution">
    <text evidence="2">The sequence shown here is derived from an EMBL/GenBank/DDBJ whole genome shotgun (WGS) entry which is preliminary data.</text>
</comment>